<organism evidence="3 4">
    <name type="scientific">Streptomyces litmocidini</name>
    <dbReference type="NCBI Taxonomy" id="67318"/>
    <lineage>
        <taxon>Bacteria</taxon>
        <taxon>Bacillati</taxon>
        <taxon>Actinomycetota</taxon>
        <taxon>Actinomycetes</taxon>
        <taxon>Kitasatosporales</taxon>
        <taxon>Streptomycetaceae</taxon>
        <taxon>Streptomyces</taxon>
    </lineage>
</organism>
<evidence type="ECO:0000256" key="1">
    <source>
        <dbReference type="SAM" id="MobiDB-lite"/>
    </source>
</evidence>
<dbReference type="EMBL" id="JBIRUI010000021">
    <property type="protein sequence ID" value="MFI1718331.1"/>
    <property type="molecule type" value="Genomic_DNA"/>
</dbReference>
<feature type="region of interest" description="Disordered" evidence="1">
    <location>
        <begin position="102"/>
        <end position="122"/>
    </location>
</feature>
<gene>
    <name evidence="3" type="ORF">ACH407_32815</name>
</gene>
<evidence type="ECO:0000313" key="3">
    <source>
        <dbReference type="EMBL" id="MFI1718331.1"/>
    </source>
</evidence>
<keyword evidence="4" id="KW-1185">Reference proteome</keyword>
<comment type="caution">
    <text evidence="3">The sequence shown here is derived from an EMBL/GenBank/DDBJ whole genome shotgun (WGS) entry which is preliminary data.</text>
</comment>
<evidence type="ECO:0000256" key="2">
    <source>
        <dbReference type="SAM" id="SignalP"/>
    </source>
</evidence>
<evidence type="ECO:0008006" key="5">
    <source>
        <dbReference type="Google" id="ProtNLM"/>
    </source>
</evidence>
<evidence type="ECO:0000313" key="4">
    <source>
        <dbReference type="Proteomes" id="UP001611339"/>
    </source>
</evidence>
<feature type="chain" id="PRO_5047542913" description="Lipoprotein" evidence="2">
    <location>
        <begin position="22"/>
        <end position="316"/>
    </location>
</feature>
<dbReference type="Proteomes" id="UP001611339">
    <property type="component" value="Unassembled WGS sequence"/>
</dbReference>
<reference evidence="3 4" key="1">
    <citation type="submission" date="2024-10" db="EMBL/GenBank/DDBJ databases">
        <title>The Natural Products Discovery Center: Release of the First 8490 Sequenced Strains for Exploring Actinobacteria Biosynthetic Diversity.</title>
        <authorList>
            <person name="Kalkreuter E."/>
            <person name="Kautsar S.A."/>
            <person name="Yang D."/>
            <person name="Bader C.D."/>
            <person name="Teijaro C.N."/>
            <person name="Fluegel L."/>
            <person name="Davis C.M."/>
            <person name="Simpson J.R."/>
            <person name="Lauterbach L."/>
            <person name="Steele A.D."/>
            <person name="Gui C."/>
            <person name="Meng S."/>
            <person name="Li G."/>
            <person name="Viehrig K."/>
            <person name="Ye F."/>
            <person name="Su P."/>
            <person name="Kiefer A.F."/>
            <person name="Nichols A."/>
            <person name="Cepeda A.J."/>
            <person name="Yan W."/>
            <person name="Fan B."/>
            <person name="Jiang Y."/>
            <person name="Adhikari A."/>
            <person name="Zheng C.-J."/>
            <person name="Schuster L."/>
            <person name="Cowan T.M."/>
            <person name="Smanski M.J."/>
            <person name="Chevrette M.G."/>
            <person name="De Carvalho L.P.S."/>
            <person name="Shen B."/>
        </authorList>
    </citation>
    <scope>NUCLEOTIDE SEQUENCE [LARGE SCALE GENOMIC DNA]</scope>
    <source>
        <strain evidence="3 4">NPDC020602</strain>
    </source>
</reference>
<keyword evidence="2" id="KW-0732">Signal</keyword>
<feature type="region of interest" description="Disordered" evidence="1">
    <location>
        <begin position="23"/>
        <end position="58"/>
    </location>
</feature>
<dbReference type="RefSeq" id="WP_398712949.1">
    <property type="nucleotide sequence ID" value="NZ_JBIRUI010000021.1"/>
</dbReference>
<sequence length="316" mass="34203">MKLHRVTLASLVTVGALTISACESPGTGADKTGRQEQESLAAPDNLTVSDPPAVDGAKIPPFPIEKYLPKVGEDARIAAASGEIIRECMAGFQLRYQPPAISQESLDSEENGANRTRRYGVSSSTAATVDGYHLPKEMMGAFAPAQQGPQMSETERKVFIGDQDSTVDFKPGEKVNGKEIPAGGCSGEAQRRLKFKPRQRMAEKINNSSFAHSRDNKQVNKAFQDWSACMARSGFSYKTPLEPLEEIKGSGPTAAEIATAKADVRCKESTNLVGIWFAVESKIQEELIARNEEALAEDGKVFDALIRRASEELAQP</sequence>
<accession>A0ABW7UKL5</accession>
<name>A0ABW7UKL5_9ACTN</name>
<protein>
    <recommendedName>
        <fullName evidence="5">Lipoprotein</fullName>
    </recommendedName>
</protein>
<dbReference type="PROSITE" id="PS51257">
    <property type="entry name" value="PROKAR_LIPOPROTEIN"/>
    <property type="match status" value="1"/>
</dbReference>
<feature type="signal peptide" evidence="2">
    <location>
        <begin position="1"/>
        <end position="21"/>
    </location>
</feature>
<proteinExistence type="predicted"/>